<comment type="caution">
    <text evidence="1">The sequence shown here is derived from an EMBL/GenBank/DDBJ whole genome shotgun (WGS) entry which is preliminary data.</text>
</comment>
<keyword evidence="2" id="KW-1185">Reference proteome</keyword>
<reference evidence="1" key="1">
    <citation type="submission" date="2021-02" db="EMBL/GenBank/DDBJ databases">
        <authorList>
            <consortium name="DOE Joint Genome Institute"/>
            <person name="Ahrendt S."/>
            <person name="Looney B.P."/>
            <person name="Miyauchi S."/>
            <person name="Morin E."/>
            <person name="Drula E."/>
            <person name="Courty P.E."/>
            <person name="Chicoki N."/>
            <person name="Fauchery L."/>
            <person name="Kohler A."/>
            <person name="Kuo A."/>
            <person name="Labutti K."/>
            <person name="Pangilinan J."/>
            <person name="Lipzen A."/>
            <person name="Riley R."/>
            <person name="Andreopoulos W."/>
            <person name="He G."/>
            <person name="Johnson J."/>
            <person name="Barry K.W."/>
            <person name="Grigoriev I.V."/>
            <person name="Nagy L."/>
            <person name="Hibbett D."/>
            <person name="Henrissat B."/>
            <person name="Matheny P.B."/>
            <person name="Labbe J."/>
            <person name="Martin F."/>
        </authorList>
    </citation>
    <scope>NUCLEOTIDE SEQUENCE</scope>
    <source>
        <strain evidence="1">FP105234-sp</strain>
    </source>
</reference>
<accession>A0ACB8SBA3</accession>
<dbReference type="Proteomes" id="UP000814033">
    <property type="component" value="Unassembled WGS sequence"/>
</dbReference>
<organism evidence="1 2">
    <name type="scientific">Auriscalpium vulgare</name>
    <dbReference type="NCBI Taxonomy" id="40419"/>
    <lineage>
        <taxon>Eukaryota</taxon>
        <taxon>Fungi</taxon>
        <taxon>Dikarya</taxon>
        <taxon>Basidiomycota</taxon>
        <taxon>Agaricomycotina</taxon>
        <taxon>Agaricomycetes</taxon>
        <taxon>Russulales</taxon>
        <taxon>Auriscalpiaceae</taxon>
        <taxon>Auriscalpium</taxon>
    </lineage>
</organism>
<dbReference type="EMBL" id="MU275840">
    <property type="protein sequence ID" value="KAI0053463.1"/>
    <property type="molecule type" value="Genomic_DNA"/>
</dbReference>
<reference evidence="1" key="2">
    <citation type="journal article" date="2022" name="New Phytol.">
        <title>Evolutionary transition to the ectomycorrhizal habit in the genomes of a hyperdiverse lineage of mushroom-forming fungi.</title>
        <authorList>
            <person name="Looney B."/>
            <person name="Miyauchi S."/>
            <person name="Morin E."/>
            <person name="Drula E."/>
            <person name="Courty P.E."/>
            <person name="Kohler A."/>
            <person name="Kuo A."/>
            <person name="LaButti K."/>
            <person name="Pangilinan J."/>
            <person name="Lipzen A."/>
            <person name="Riley R."/>
            <person name="Andreopoulos W."/>
            <person name="He G."/>
            <person name="Johnson J."/>
            <person name="Nolan M."/>
            <person name="Tritt A."/>
            <person name="Barry K.W."/>
            <person name="Grigoriev I.V."/>
            <person name="Nagy L.G."/>
            <person name="Hibbett D."/>
            <person name="Henrissat B."/>
            <person name="Matheny P.B."/>
            <person name="Labbe J."/>
            <person name="Martin F.M."/>
        </authorList>
    </citation>
    <scope>NUCLEOTIDE SEQUENCE</scope>
    <source>
        <strain evidence="1">FP105234-sp</strain>
    </source>
</reference>
<evidence type="ECO:0000313" key="2">
    <source>
        <dbReference type="Proteomes" id="UP000814033"/>
    </source>
</evidence>
<evidence type="ECO:0000313" key="1">
    <source>
        <dbReference type="EMBL" id="KAI0053463.1"/>
    </source>
</evidence>
<proteinExistence type="predicted"/>
<gene>
    <name evidence="1" type="ORF">FA95DRAFT_1481722</name>
</gene>
<sequence length="773" mass="85148">MAPSAESTKATETTKQRRRPGRVPVSCAECRRLKLRCDRKVPCETCTKRGCAAICPNGSLATGKSNNKYVLANTEELHARIDRMTRRIRELEYGLGTLQATVSDAVHPLLGEESLTSDGPSATLYDAPSPEAPSVGDDEVIDSLGTLSIGSRGDSRFYGASARGEYLLHATKPNETAQFFECSRLNERILAVPFPEAAPNQIDPETRQMVICHLPSYEEAKRLCDVFIVNSVYIPTSISRAELENTIEIVYHHRATPDGAPSSHYLGLLFIILGISHLFEPGPNTVVDAHEYFVLSRVALTFDSPITTTTVTSVQTMTFMAEYLEMSDVNLIPTGCAKAWMYLGLAMKMAHSVHLKSARFRLDEETGERRSRVFWHLFGVDAWSSFTFGRPPSTSLVFIDTDLPKSLDCKYKEGDEKGGMGFHWWNLLFVRLLHTVMSTAFSAKLPAYSAILELDRKLRDFHVPEYLRPTCNEVDPPGSFLTLQRWIVLSNKEWALLNIHRAYFAQAMREKPHDPLKHRYGLSVMALYRSAYRLVEGCRTAVSNAPPIFFRSNIACSKVLSAAIVMCLVVCTAPTSNLANPALDVLDKAHAIFQRGMEGGNLLASENADAVKNLHKQAHDVMNRDHDARASPLSADELDRLCGMTRVVTSDPSVPSVAPPARSDLLPAEDQIMSDYTALSGVSLPAPVAPFAFSDVSASPPQHAQLLSSLPTSFVRQDTAPQPSAAPPSLMQDIASSGAGYARSPMAFGIGQQMQTPYILDASWQDFVRQLGF</sequence>
<name>A0ACB8SBA3_9AGAM</name>
<protein>
    <submittedName>
        <fullName evidence="1">Uncharacterized protein</fullName>
    </submittedName>
</protein>